<evidence type="ECO:0000256" key="2">
    <source>
        <dbReference type="ARBA" id="ARBA00023125"/>
    </source>
</evidence>
<evidence type="ECO:0000256" key="6">
    <source>
        <dbReference type="SAM" id="MobiDB-lite"/>
    </source>
</evidence>
<dbReference type="InterPro" id="IPR050224">
    <property type="entry name" value="TALE_homeobox"/>
</dbReference>
<dbReference type="Gene3D" id="1.10.10.60">
    <property type="entry name" value="Homeodomain-like"/>
    <property type="match status" value="1"/>
</dbReference>
<dbReference type="PANTHER" id="PTHR11850">
    <property type="entry name" value="HOMEOBOX PROTEIN TRANSCRIPTION FACTORS"/>
    <property type="match status" value="1"/>
</dbReference>
<feature type="compositionally biased region" description="Polar residues" evidence="6">
    <location>
        <begin position="436"/>
        <end position="452"/>
    </location>
</feature>
<evidence type="ECO:0000256" key="4">
    <source>
        <dbReference type="ARBA" id="ARBA00023242"/>
    </source>
</evidence>
<evidence type="ECO:0000256" key="5">
    <source>
        <dbReference type="PROSITE-ProRule" id="PRU00108"/>
    </source>
</evidence>
<feature type="compositionally biased region" description="Low complexity" evidence="6">
    <location>
        <begin position="513"/>
        <end position="526"/>
    </location>
</feature>
<keyword evidence="2 5" id="KW-0238">DNA-binding</keyword>
<comment type="caution">
    <text evidence="8">The sequence shown here is derived from an EMBL/GenBank/DDBJ whole genome shotgun (WGS) entry which is preliminary data.</text>
</comment>
<evidence type="ECO:0000256" key="3">
    <source>
        <dbReference type="ARBA" id="ARBA00023155"/>
    </source>
</evidence>
<feature type="region of interest" description="Disordered" evidence="6">
    <location>
        <begin position="170"/>
        <end position="219"/>
    </location>
</feature>
<feature type="compositionally biased region" description="Polar residues" evidence="6">
    <location>
        <begin position="404"/>
        <end position="428"/>
    </location>
</feature>
<organism evidence="8 9">
    <name type="scientific">Fasciola hepatica</name>
    <name type="common">Liver fluke</name>
    <dbReference type="NCBI Taxonomy" id="6192"/>
    <lineage>
        <taxon>Eukaryota</taxon>
        <taxon>Metazoa</taxon>
        <taxon>Spiralia</taxon>
        <taxon>Lophotrochozoa</taxon>
        <taxon>Platyhelminthes</taxon>
        <taxon>Trematoda</taxon>
        <taxon>Digenea</taxon>
        <taxon>Plagiorchiida</taxon>
        <taxon>Echinostomata</taxon>
        <taxon>Echinostomatoidea</taxon>
        <taxon>Fasciolidae</taxon>
        <taxon>Fasciola</taxon>
    </lineage>
</organism>
<gene>
    <name evidence="8" type="ORF">D915_008314</name>
</gene>
<dbReference type="SMART" id="SM00389">
    <property type="entry name" value="HOX"/>
    <property type="match status" value="1"/>
</dbReference>
<dbReference type="InterPro" id="IPR008422">
    <property type="entry name" value="KN_HD"/>
</dbReference>
<feature type="region of interest" description="Disordered" evidence="6">
    <location>
        <begin position="393"/>
        <end position="546"/>
    </location>
</feature>
<dbReference type="EMBL" id="JXXN02003996">
    <property type="protein sequence ID" value="THD20966.1"/>
    <property type="molecule type" value="Genomic_DNA"/>
</dbReference>
<dbReference type="SUPFAM" id="SSF46689">
    <property type="entry name" value="Homeodomain-like"/>
    <property type="match status" value="1"/>
</dbReference>
<comment type="similarity">
    <text evidence="1">Belongs to the TALE/MEIS homeobox family.</text>
</comment>
<dbReference type="FunFam" id="1.10.10.60:FF:000004">
    <property type="entry name" value="Meis2 homeobox isoform 2c"/>
    <property type="match status" value="1"/>
</dbReference>
<keyword evidence="3 5" id="KW-0371">Homeobox</keyword>
<dbReference type="InterPro" id="IPR001356">
    <property type="entry name" value="HD"/>
</dbReference>
<feature type="compositionally biased region" description="Polar residues" evidence="6">
    <location>
        <begin position="528"/>
        <end position="545"/>
    </location>
</feature>
<evidence type="ECO:0000259" key="7">
    <source>
        <dbReference type="PROSITE" id="PS50071"/>
    </source>
</evidence>
<evidence type="ECO:0000256" key="1">
    <source>
        <dbReference type="ARBA" id="ARBA00009661"/>
    </source>
</evidence>
<dbReference type="Proteomes" id="UP000230066">
    <property type="component" value="Unassembled WGS sequence"/>
</dbReference>
<feature type="compositionally biased region" description="Polar residues" evidence="6">
    <location>
        <begin position="278"/>
        <end position="297"/>
    </location>
</feature>
<feature type="compositionally biased region" description="Low complexity" evidence="6">
    <location>
        <begin position="179"/>
        <end position="192"/>
    </location>
</feature>
<accession>A0A4E0R3N2</accession>
<dbReference type="GO" id="GO:0005634">
    <property type="term" value="C:nucleus"/>
    <property type="evidence" value="ECO:0007669"/>
    <property type="project" value="UniProtKB-SubCell"/>
</dbReference>
<keyword evidence="9" id="KW-1185">Reference proteome</keyword>
<proteinExistence type="inferred from homology"/>
<feature type="compositionally biased region" description="Polar residues" evidence="6">
    <location>
        <begin position="478"/>
        <end position="507"/>
    </location>
</feature>
<evidence type="ECO:0000313" key="9">
    <source>
        <dbReference type="Proteomes" id="UP000230066"/>
    </source>
</evidence>
<feature type="domain" description="Homeobox" evidence="7">
    <location>
        <begin position="86"/>
        <end position="149"/>
    </location>
</feature>
<reference evidence="8" key="1">
    <citation type="submission" date="2019-03" db="EMBL/GenBank/DDBJ databases">
        <title>Improved annotation for the trematode Fasciola hepatica.</title>
        <authorList>
            <person name="Choi Y.-J."/>
            <person name="Martin J."/>
            <person name="Mitreva M."/>
        </authorList>
    </citation>
    <scope>NUCLEOTIDE SEQUENCE [LARGE SCALE GENOMIC DNA]</scope>
</reference>
<protein>
    <submittedName>
        <fullName evidence="8">Homeobox protein PKNOX2</fullName>
    </submittedName>
</protein>
<dbReference type="CDD" id="cd00086">
    <property type="entry name" value="homeodomain"/>
    <property type="match status" value="1"/>
</dbReference>
<sequence>MSGLCYTPNCHMLDYGGTNTMGGPSSGTGGACGGSVYGMKPPHSLPDEDRSDAFAHLHPFLSPYNVMSASSAAAFHAGLDNLCVSGGGKQKRGVLPKRATQIMKQWLFQHLVHPYPTEDEKRQIASQTNLTLLQVNNWFINARRRILQPMLDASNFVPLGGNNCSGNGNNGSGSGGVGARATGTADGATGENSSDGLGGTETPVINKKKKAATSRPSNNRFWPASLVAAAAVHPVAAGLVSSGNSSSATVTSAIYTHCHNGSRNNLEAFMNSDDVKSADSSGINKQENAKRSSSSIRYHQHHQRTSSYDPPGSGRLPSKSEGMDSSWTSSFDPTTLGAVSDILPTDCDLPCEATGRSGGENRAVAGGFGLADHRSSDEFQSHLHPAYRSEQSTLVSGTGELDAAQQQSDSYTANRLTLTRGANYSKASNDTHKPKSITNTPFKSDPNNYESNITRECRKENPSDHSPLGQVIPDLRRSSNQTSSDMEYQNIGDQSASENHVTNSHPATKNECPHSSQSSTFTSHSPSGRDSTSTTIPSFNSSLPNRSAFHADQITSMDYTDKIRPFHSTTDYAHISLGSQHTQTADQDMLHSHLGSSTSYANYQLSSGVHLPNSLFSAGEPIAPFHHSQGNPYASTETHPFTGIAHFSPFYNSSFPAASLLSPPLSSSSNTCGSVRPEAMGPFLTGIGDPWNTNGPNFFSSVTASSALSSSSGSSTSTLAGYPFGMPWPGKMRHMAPSPPQHSQSLSHSSVGVSRDLVVDSGTPVSLMHTTADYSTSLFNSKPGFNRIPAIEPINPLSAQEYMSTDHLQIPRHPTGMADNPIRKSPFLSNCNYAKTGMNSAHSVFKLSSSYLPTTHSLAP</sequence>
<feature type="compositionally biased region" description="Basic and acidic residues" evidence="6">
    <location>
        <begin position="453"/>
        <end position="463"/>
    </location>
</feature>
<keyword evidence="4 5" id="KW-0539">Nucleus</keyword>
<evidence type="ECO:0000313" key="8">
    <source>
        <dbReference type="EMBL" id="THD20966.1"/>
    </source>
</evidence>
<dbReference type="GO" id="GO:0003677">
    <property type="term" value="F:DNA binding"/>
    <property type="evidence" value="ECO:0007669"/>
    <property type="project" value="UniProtKB-UniRule"/>
</dbReference>
<feature type="region of interest" description="Disordered" evidence="6">
    <location>
        <begin position="273"/>
        <end position="331"/>
    </location>
</feature>
<comment type="subcellular location">
    <subcellularLocation>
        <location evidence="5">Nucleus</location>
    </subcellularLocation>
</comment>
<dbReference type="InterPro" id="IPR009057">
    <property type="entry name" value="Homeodomain-like_sf"/>
</dbReference>
<dbReference type="GO" id="GO:0006355">
    <property type="term" value="P:regulation of DNA-templated transcription"/>
    <property type="evidence" value="ECO:0007669"/>
    <property type="project" value="InterPro"/>
</dbReference>
<name>A0A4E0R3N2_FASHE</name>
<dbReference type="Pfam" id="PF05920">
    <property type="entry name" value="Homeobox_KN"/>
    <property type="match status" value="1"/>
</dbReference>
<feature type="DNA-binding region" description="Homeobox" evidence="5">
    <location>
        <begin position="88"/>
        <end position="150"/>
    </location>
</feature>
<dbReference type="PROSITE" id="PS50071">
    <property type="entry name" value="HOMEOBOX_2"/>
    <property type="match status" value="1"/>
</dbReference>
<dbReference type="AlphaFoldDB" id="A0A4E0R3N2"/>